<evidence type="ECO:0000313" key="3">
    <source>
        <dbReference type="Proteomes" id="UP001302249"/>
    </source>
</evidence>
<dbReference type="RefSeq" id="WP_313918126.1">
    <property type="nucleotide sequence ID" value="NZ_CP135076.1"/>
</dbReference>
<dbReference type="Proteomes" id="UP001302249">
    <property type="component" value="Chromosome"/>
</dbReference>
<dbReference type="EMBL" id="CP135076">
    <property type="protein sequence ID" value="WNO55011.1"/>
    <property type="molecule type" value="Genomic_DNA"/>
</dbReference>
<feature type="transmembrane region" description="Helical" evidence="1">
    <location>
        <begin position="31"/>
        <end position="50"/>
    </location>
</feature>
<gene>
    <name evidence="2" type="ORF">RPR59_07145</name>
</gene>
<keyword evidence="1" id="KW-0472">Membrane</keyword>
<name>A0ABZ0BC50_9SPHN</name>
<reference evidence="2 3" key="1">
    <citation type="submission" date="2023-09" db="EMBL/GenBank/DDBJ databases">
        <authorList>
            <person name="Rey-Velasco X."/>
        </authorList>
    </citation>
    <scope>NUCLEOTIDE SEQUENCE [LARGE SCALE GENOMIC DNA]</scope>
    <source>
        <strain evidence="2 3">W311</strain>
    </source>
</reference>
<sequence length="58" mass="6074">MTMGTAHKMLWLLSPLLLVFGLVELVLIEPLAIGLLSISTGSALIAVAVATNKKRSNG</sequence>
<organism evidence="2 3">
    <name type="scientific">Stakelama saccharophila</name>
    <dbReference type="NCBI Taxonomy" id="3075605"/>
    <lineage>
        <taxon>Bacteria</taxon>
        <taxon>Pseudomonadati</taxon>
        <taxon>Pseudomonadota</taxon>
        <taxon>Alphaproteobacteria</taxon>
        <taxon>Sphingomonadales</taxon>
        <taxon>Sphingomonadaceae</taxon>
        <taxon>Stakelama</taxon>
    </lineage>
</organism>
<keyword evidence="1" id="KW-1133">Transmembrane helix</keyword>
<accession>A0ABZ0BC50</accession>
<keyword evidence="3" id="KW-1185">Reference proteome</keyword>
<evidence type="ECO:0000256" key="1">
    <source>
        <dbReference type="SAM" id="Phobius"/>
    </source>
</evidence>
<proteinExistence type="predicted"/>
<evidence type="ECO:0000313" key="2">
    <source>
        <dbReference type="EMBL" id="WNO55011.1"/>
    </source>
</evidence>
<protein>
    <submittedName>
        <fullName evidence="2">Uncharacterized protein</fullName>
    </submittedName>
</protein>
<keyword evidence="1" id="KW-0812">Transmembrane</keyword>